<organism evidence="4 5">
    <name type="scientific">Cyanobacterium stanieri (strain ATCC 29140 / PCC 7202)</name>
    <dbReference type="NCBI Taxonomy" id="292563"/>
    <lineage>
        <taxon>Bacteria</taxon>
        <taxon>Bacillati</taxon>
        <taxon>Cyanobacteriota</taxon>
        <taxon>Cyanophyceae</taxon>
        <taxon>Oscillatoriophycideae</taxon>
        <taxon>Chroococcales</taxon>
        <taxon>Geminocystaceae</taxon>
        <taxon>Cyanobacterium</taxon>
    </lineage>
</organism>
<keyword evidence="2" id="KW-0812">Transmembrane</keyword>
<name>K9YNW8_CYASC</name>
<feature type="domain" description="Beta-lactamase class A catalytic" evidence="3">
    <location>
        <begin position="164"/>
        <end position="373"/>
    </location>
</feature>
<gene>
    <name evidence="4" type="ordered locus">Cyast_2636</name>
</gene>
<dbReference type="STRING" id="292563.Cyast_2636"/>
<feature type="transmembrane region" description="Helical" evidence="2">
    <location>
        <begin position="61"/>
        <end position="81"/>
    </location>
</feature>
<accession>K9YNW8</accession>
<protein>
    <submittedName>
        <fullName evidence="4">Beta-lactamase</fullName>
    </submittedName>
</protein>
<feature type="region of interest" description="Disordered" evidence="1">
    <location>
        <begin position="1"/>
        <end position="51"/>
    </location>
</feature>
<evidence type="ECO:0000313" key="5">
    <source>
        <dbReference type="Proteomes" id="UP000010483"/>
    </source>
</evidence>
<dbReference type="InterPro" id="IPR012338">
    <property type="entry name" value="Beta-lactam/transpept-like"/>
</dbReference>
<dbReference type="SUPFAM" id="SSF56601">
    <property type="entry name" value="beta-lactamase/transpeptidase-like"/>
    <property type="match status" value="1"/>
</dbReference>
<dbReference type="Proteomes" id="UP000010483">
    <property type="component" value="Chromosome"/>
</dbReference>
<sequence>MGKYQSSRANQYQRKNPSSKKIRKGITNNSISVVSPPRRSMTYTPPKPKPPENIVNRIINYTFRLSIVGIGLATIVGSVLANVDLTQPLFPKVNLPFLDNSELDNESSVALENSETENIGAETISATVEENPPSNSLGFSQELMPLREKMTALFEKYPHLQPSAFFVDLDNGAFVNMNGIEAFPAASTIKTPILVAFFQDVDEGNILLDEMLTMTEENRATEAGTMQYQPLGTQYTALKVAEEMIIRSDNTATNMLIERMGGAEALNQRFREWGLESTVINNYLPDLEGTNTISARDLAITLMKVSNGDLVESRSRDRLLGIMQRTITRTLLPQGIEPGATIYHKTGDIGKVLGDGGIIDIPTGKRYVGAVLVQRPHNDYTARTMIQEISREAYQHFKWYQPRPTVSSN</sequence>
<dbReference type="InterPro" id="IPR045155">
    <property type="entry name" value="Beta-lactam_cat"/>
</dbReference>
<dbReference type="EMBL" id="CP003940">
    <property type="protein sequence ID" value="AFZ48579.1"/>
    <property type="molecule type" value="Genomic_DNA"/>
</dbReference>
<feature type="compositionally biased region" description="Polar residues" evidence="1">
    <location>
        <begin position="1"/>
        <end position="16"/>
    </location>
</feature>
<evidence type="ECO:0000313" key="4">
    <source>
        <dbReference type="EMBL" id="AFZ48579.1"/>
    </source>
</evidence>
<dbReference type="Pfam" id="PF13354">
    <property type="entry name" value="Beta-lactamase2"/>
    <property type="match status" value="1"/>
</dbReference>
<dbReference type="InterPro" id="IPR000871">
    <property type="entry name" value="Beta-lactam_class-A"/>
</dbReference>
<dbReference type="AlphaFoldDB" id="K9YNW8"/>
<dbReference type="eggNOG" id="COG2367">
    <property type="taxonomic scope" value="Bacteria"/>
</dbReference>
<keyword evidence="2" id="KW-0472">Membrane</keyword>
<dbReference type="HOGENOM" id="CLU_031960_1_2_3"/>
<dbReference type="PATRIC" id="fig|292563.3.peg.2754"/>
<proteinExistence type="predicted"/>
<evidence type="ECO:0000256" key="2">
    <source>
        <dbReference type="SAM" id="Phobius"/>
    </source>
</evidence>
<keyword evidence="2" id="KW-1133">Transmembrane helix</keyword>
<dbReference type="KEGG" id="csn:Cyast_2636"/>
<dbReference type="GO" id="GO:0046677">
    <property type="term" value="P:response to antibiotic"/>
    <property type="evidence" value="ECO:0007669"/>
    <property type="project" value="InterPro"/>
</dbReference>
<dbReference type="GO" id="GO:0008800">
    <property type="term" value="F:beta-lactamase activity"/>
    <property type="evidence" value="ECO:0007669"/>
    <property type="project" value="InterPro"/>
</dbReference>
<dbReference type="Gene3D" id="3.40.710.10">
    <property type="entry name" value="DD-peptidase/beta-lactamase superfamily"/>
    <property type="match status" value="1"/>
</dbReference>
<keyword evidence="5" id="KW-1185">Reference proteome</keyword>
<evidence type="ECO:0000259" key="3">
    <source>
        <dbReference type="Pfam" id="PF13354"/>
    </source>
</evidence>
<dbReference type="PANTHER" id="PTHR35333">
    <property type="entry name" value="BETA-LACTAMASE"/>
    <property type="match status" value="1"/>
</dbReference>
<dbReference type="BioCyc" id="CSTA292563:G1353-2641-MONOMER"/>
<dbReference type="GO" id="GO:0030655">
    <property type="term" value="P:beta-lactam antibiotic catabolic process"/>
    <property type="evidence" value="ECO:0007669"/>
    <property type="project" value="InterPro"/>
</dbReference>
<reference evidence="5" key="1">
    <citation type="journal article" date="2013" name="Proc. Natl. Acad. Sci. U.S.A.">
        <title>Improving the coverage of the cyanobacterial phylum using diversity-driven genome sequencing.</title>
        <authorList>
            <person name="Shih P.M."/>
            <person name="Wu D."/>
            <person name="Latifi A."/>
            <person name="Axen S.D."/>
            <person name="Fewer D.P."/>
            <person name="Talla E."/>
            <person name="Calteau A."/>
            <person name="Cai F."/>
            <person name="Tandeau de Marsac N."/>
            <person name="Rippka R."/>
            <person name="Herdman M."/>
            <person name="Sivonen K."/>
            <person name="Coursin T."/>
            <person name="Laurent T."/>
            <person name="Goodwin L."/>
            <person name="Nolan M."/>
            <person name="Davenport K.W."/>
            <person name="Han C.S."/>
            <person name="Rubin E.M."/>
            <person name="Eisen J.A."/>
            <person name="Woyke T."/>
            <person name="Gugger M."/>
            <person name="Kerfeld C.A."/>
        </authorList>
    </citation>
    <scope>NUCLEOTIDE SEQUENCE [LARGE SCALE GENOMIC DNA]</scope>
    <source>
        <strain evidence="5">ATCC 29140 / PCC 7202</strain>
    </source>
</reference>
<dbReference type="PANTHER" id="PTHR35333:SF4">
    <property type="entry name" value="SLR0121 PROTEIN"/>
    <property type="match status" value="1"/>
</dbReference>
<evidence type="ECO:0000256" key="1">
    <source>
        <dbReference type="SAM" id="MobiDB-lite"/>
    </source>
</evidence>